<reference evidence="1" key="1">
    <citation type="submission" date="2020-05" db="EMBL/GenBank/DDBJ databases">
        <authorList>
            <person name="Chiriac C."/>
            <person name="Salcher M."/>
            <person name="Ghai R."/>
            <person name="Kavagutti S V."/>
        </authorList>
    </citation>
    <scope>NUCLEOTIDE SEQUENCE</scope>
</reference>
<sequence>MAQRHWYDHISAEEAVAMLEGTGAEVIAAESPLVHMHRTEFLRDDSDDAQAFSMGTSRHVSASHFREKYGGAKLIVYKRPLREGDDPGALMPDGAFTVRCAVWRAAAERAEISTLFEANLAKHRAVPIQ</sequence>
<dbReference type="EMBL" id="LR797331">
    <property type="protein sequence ID" value="CAB4203477.1"/>
    <property type="molecule type" value="Genomic_DNA"/>
</dbReference>
<proteinExistence type="predicted"/>
<accession>A0A6J5S3U6</accession>
<protein>
    <submittedName>
        <fullName evidence="1">Uncharacterized protein</fullName>
    </submittedName>
</protein>
<name>A0A6J5S3U6_9CAUD</name>
<organism evidence="1">
    <name type="scientific">uncultured Caudovirales phage</name>
    <dbReference type="NCBI Taxonomy" id="2100421"/>
    <lineage>
        <taxon>Viruses</taxon>
        <taxon>Duplodnaviria</taxon>
        <taxon>Heunggongvirae</taxon>
        <taxon>Uroviricota</taxon>
        <taxon>Caudoviricetes</taxon>
        <taxon>Peduoviridae</taxon>
        <taxon>Maltschvirus</taxon>
        <taxon>Maltschvirus maltsch</taxon>
    </lineage>
</organism>
<gene>
    <name evidence="1" type="ORF">UFOVP1382_93</name>
</gene>
<evidence type="ECO:0000313" key="1">
    <source>
        <dbReference type="EMBL" id="CAB4203477.1"/>
    </source>
</evidence>